<proteinExistence type="predicted"/>
<evidence type="ECO:0000313" key="2">
    <source>
        <dbReference type="EMBL" id="KFH62050.1"/>
    </source>
</evidence>
<dbReference type="EMBL" id="KN042434">
    <property type="protein sequence ID" value="KFH62050.1"/>
    <property type="molecule type" value="Genomic_DNA"/>
</dbReference>
<reference evidence="2 3" key="1">
    <citation type="submission" date="2011-02" db="EMBL/GenBank/DDBJ databases">
        <title>The Genome Sequence of Mortierella verticillata NRRL 6337.</title>
        <authorList>
            <consortium name="The Broad Institute Genome Sequencing Platform"/>
            <person name="Russ C."/>
            <person name="Cuomo C."/>
            <person name="Burger G."/>
            <person name="Gray M.W."/>
            <person name="Holland P.W.H."/>
            <person name="King N."/>
            <person name="Lang F.B.F."/>
            <person name="Roger A.J."/>
            <person name="Ruiz-Trillo I."/>
            <person name="Young S.K."/>
            <person name="Zeng Q."/>
            <person name="Gargeya S."/>
            <person name="Alvarado L."/>
            <person name="Berlin A."/>
            <person name="Chapman S.B."/>
            <person name="Chen Z."/>
            <person name="Freedman E."/>
            <person name="Gellesch M."/>
            <person name="Goldberg J."/>
            <person name="Griggs A."/>
            <person name="Gujja S."/>
            <person name="Heilman E."/>
            <person name="Heiman D."/>
            <person name="Howarth C."/>
            <person name="Mehta T."/>
            <person name="Neiman D."/>
            <person name="Pearson M."/>
            <person name="Roberts A."/>
            <person name="Saif S."/>
            <person name="Shea T."/>
            <person name="Shenoy N."/>
            <person name="Sisk P."/>
            <person name="Stolte C."/>
            <person name="Sykes S."/>
            <person name="White J."/>
            <person name="Yandava C."/>
            <person name="Haas B."/>
            <person name="Nusbaum C."/>
            <person name="Birren B."/>
        </authorList>
    </citation>
    <scope>NUCLEOTIDE SEQUENCE [LARGE SCALE GENOMIC DNA]</scope>
    <source>
        <strain evidence="2 3">NRRL 6337</strain>
    </source>
</reference>
<dbReference type="InterPro" id="IPR027417">
    <property type="entry name" value="P-loop_NTPase"/>
</dbReference>
<gene>
    <name evidence="2" type="ORF">MVEG_12204</name>
</gene>
<dbReference type="OrthoDB" id="2394072at2759"/>
<feature type="region of interest" description="Disordered" evidence="1">
    <location>
        <begin position="475"/>
        <end position="499"/>
    </location>
</feature>
<evidence type="ECO:0000313" key="3">
    <source>
        <dbReference type="Proteomes" id="UP000243308"/>
    </source>
</evidence>
<sequence>MAPVGSNIFVLREKSGTSHIDYMDMYADQEFDLNINATGSGFLSHATEVNTTTSSSSFSASTLPPEYSVCETLSDYKNNRPLGHTKTQTTFPCFKTYNVYSKKPIELCAQKVLGLTIFDNPVEMHQFSVDMTISNPGILDKLEASIDTAQVRDVGEGDLLAEIFRRDILVPMPETRIKVLDEYYVIDSHTESEDPHRWYYEAKGKGKHINRTSPISVFHIKNHTKTHKQHKKLTQELVTFQSDFVPFERRRFKEIVNNHSKGMLDFIMNKVLVAGVFNSPMPPANAKRSPPRNQKYSVLVLGKTQSGKTTLVEHIMSYATPCYTVDQSLLSDGTSSKTERTLTVQTKSSLPFYQFYDKASGSTIDFNPDEGDEEDIRDLLFTREDNIGLRPAPEAISDAVLDVISDAVEFELFDTPGLNQDQDVVQAADIIDRIISTRSFNLTLIVILRSLRSNIAFLYTHADYGLYLHPNENRQDKPASCPVPDAKHSQGHLRPAVSNPPVIMDTSSANLERINRIGHASDFDGLQREMSLAYIYRELHLQMKVVCGPSVPSAPLRTIAFTGAFLCTSSPMESVKLDTTPGSIIDNTLIVQESATTADRTPTTESRHSVLVLGRTQSGKSSLMQHMKKYVDPTYSIDQSVLGDGNTSPGLSPQSAFASAPIFPPTRLLIMRQE</sequence>
<dbReference type="AlphaFoldDB" id="A0A086TJC3"/>
<protein>
    <recommendedName>
        <fullName evidence="4">G domain-containing protein</fullName>
    </recommendedName>
</protein>
<evidence type="ECO:0008006" key="4">
    <source>
        <dbReference type="Google" id="ProtNLM"/>
    </source>
</evidence>
<name>A0A086TJC3_9FUNG</name>
<dbReference type="Proteomes" id="UP000243308">
    <property type="component" value="Unassembled WGS sequence"/>
</dbReference>
<keyword evidence="3" id="KW-1185">Reference proteome</keyword>
<dbReference type="Gene3D" id="3.40.50.300">
    <property type="entry name" value="P-loop containing nucleotide triphosphate hydrolases"/>
    <property type="match status" value="1"/>
</dbReference>
<evidence type="ECO:0000256" key="1">
    <source>
        <dbReference type="SAM" id="MobiDB-lite"/>
    </source>
</evidence>
<accession>A0A086TJC3</accession>
<dbReference type="SUPFAM" id="SSF52540">
    <property type="entry name" value="P-loop containing nucleoside triphosphate hydrolases"/>
    <property type="match status" value="1"/>
</dbReference>
<organism evidence="2 3">
    <name type="scientific">Podila verticillata NRRL 6337</name>
    <dbReference type="NCBI Taxonomy" id="1069443"/>
    <lineage>
        <taxon>Eukaryota</taxon>
        <taxon>Fungi</taxon>
        <taxon>Fungi incertae sedis</taxon>
        <taxon>Mucoromycota</taxon>
        <taxon>Mortierellomycotina</taxon>
        <taxon>Mortierellomycetes</taxon>
        <taxon>Mortierellales</taxon>
        <taxon>Mortierellaceae</taxon>
        <taxon>Podila</taxon>
    </lineage>
</organism>